<proteinExistence type="predicted"/>
<evidence type="ECO:0000313" key="1">
    <source>
        <dbReference type="EMBL" id="KAA1039480.1"/>
    </source>
</evidence>
<dbReference type="Proteomes" id="UP000295735">
    <property type="component" value="Unassembled WGS sequence"/>
</dbReference>
<dbReference type="EMBL" id="SCWC02000003">
    <property type="protein sequence ID" value="KAA1039480.1"/>
    <property type="molecule type" value="Genomic_DNA"/>
</dbReference>
<evidence type="ECO:0000313" key="2">
    <source>
        <dbReference type="Proteomes" id="UP000295735"/>
    </source>
</evidence>
<comment type="caution">
    <text evidence="1">The sequence shown here is derived from an EMBL/GenBank/DDBJ whole genome shotgun (WGS) entry which is preliminary data.</text>
</comment>
<keyword evidence="2" id="KW-1185">Reference proteome</keyword>
<sequence length="177" mass="20695">MKLKRCNQILHYEGGKITEYELLTRYNPRFINGKIQAIQYQINAMYSLNQSHVVSCDVRGVISVSYPVDKLVIWIIEQKEALERYKTASSGNLATLKRIVSRYTPQEQKDIIRYMASNGRYRPIGVIERLQVDLYRTVNNARQKRNRGRREAQQRAVSEHVALIKQTINKEREVLAI</sequence>
<organism evidence="1 2">
    <name type="scientific">Macrococcus equipercicus</name>
    <dbReference type="NCBI Taxonomy" id="69967"/>
    <lineage>
        <taxon>Bacteria</taxon>
        <taxon>Bacillati</taxon>
        <taxon>Bacillota</taxon>
        <taxon>Bacilli</taxon>
        <taxon>Bacillales</taxon>
        <taxon>Staphylococcaceae</taxon>
        <taxon>Macrococcus</taxon>
    </lineage>
</organism>
<gene>
    <name evidence="1" type="ORF">ERX35_005220</name>
</gene>
<protein>
    <submittedName>
        <fullName evidence="1">Pathogenicity island protein</fullName>
    </submittedName>
</protein>
<dbReference type="RefSeq" id="WP_149458876.1">
    <property type="nucleotide sequence ID" value="NZ_SCWC02000003.1"/>
</dbReference>
<name>A0ABQ6R8L8_9STAP</name>
<reference evidence="1 2" key="1">
    <citation type="submission" date="2019-09" db="EMBL/GenBank/DDBJ databases">
        <authorList>
            <person name="Mazhar S."/>
            <person name="Altermann E."/>
            <person name="Hill C."/>
            <person name="Mcauliffe O."/>
        </authorList>
    </citation>
    <scope>NUCLEOTIDE SEQUENCE [LARGE SCALE GENOMIC DNA]</scope>
    <source>
        <strain evidence="1 2">ATCC 51831</strain>
    </source>
</reference>
<accession>A0ABQ6R8L8</accession>